<feature type="signal peptide" evidence="12">
    <location>
        <begin position="1"/>
        <end position="20"/>
    </location>
</feature>
<comment type="subcellular location">
    <subcellularLocation>
        <location evidence="1 10">Cell outer membrane</location>
        <topology evidence="1 10">Multi-pass membrane protein</topology>
    </subcellularLocation>
</comment>
<organism evidence="15 16">
    <name type="scientific">Portibacter lacus</name>
    <dbReference type="NCBI Taxonomy" id="1099794"/>
    <lineage>
        <taxon>Bacteria</taxon>
        <taxon>Pseudomonadati</taxon>
        <taxon>Bacteroidota</taxon>
        <taxon>Saprospiria</taxon>
        <taxon>Saprospirales</taxon>
        <taxon>Haliscomenobacteraceae</taxon>
        <taxon>Portibacter</taxon>
    </lineage>
</organism>
<feature type="domain" description="TonB-dependent receptor-like beta-barrel" evidence="13">
    <location>
        <begin position="200"/>
        <end position="577"/>
    </location>
</feature>
<feature type="domain" description="TonB-dependent receptor plug" evidence="14">
    <location>
        <begin position="49"/>
        <end position="135"/>
    </location>
</feature>
<dbReference type="Pfam" id="PF00593">
    <property type="entry name" value="TonB_dep_Rec_b-barrel"/>
    <property type="match status" value="1"/>
</dbReference>
<dbReference type="InterPro" id="IPR039426">
    <property type="entry name" value="TonB-dep_rcpt-like"/>
</dbReference>
<keyword evidence="7 10" id="KW-0472">Membrane</keyword>
<comment type="caution">
    <text evidence="15">The sequence shown here is derived from an EMBL/GenBank/DDBJ whole genome shotgun (WGS) entry which is preliminary data.</text>
</comment>
<evidence type="ECO:0000256" key="5">
    <source>
        <dbReference type="ARBA" id="ARBA00022729"/>
    </source>
</evidence>
<dbReference type="AlphaFoldDB" id="A0AA37SNR1"/>
<evidence type="ECO:0000256" key="3">
    <source>
        <dbReference type="ARBA" id="ARBA00022452"/>
    </source>
</evidence>
<keyword evidence="5 12" id="KW-0732">Signal</keyword>
<evidence type="ECO:0000256" key="2">
    <source>
        <dbReference type="ARBA" id="ARBA00022448"/>
    </source>
</evidence>
<keyword evidence="4 10" id="KW-0812">Transmembrane</keyword>
<evidence type="ECO:0000313" key="15">
    <source>
        <dbReference type="EMBL" id="GLR18061.1"/>
    </source>
</evidence>
<dbReference type="Pfam" id="PF07715">
    <property type="entry name" value="Plug"/>
    <property type="match status" value="1"/>
</dbReference>
<dbReference type="InterPro" id="IPR000531">
    <property type="entry name" value="Beta-barrel_TonB"/>
</dbReference>
<keyword evidence="9 10" id="KW-0998">Cell outer membrane</keyword>
<dbReference type="InterPro" id="IPR036942">
    <property type="entry name" value="Beta-barrel_TonB_sf"/>
</dbReference>
<feature type="chain" id="PRO_5041320928" evidence="12">
    <location>
        <begin position="21"/>
        <end position="605"/>
    </location>
</feature>
<evidence type="ECO:0000256" key="11">
    <source>
        <dbReference type="RuleBase" id="RU003357"/>
    </source>
</evidence>
<keyword evidence="3 10" id="KW-1134">Transmembrane beta strand</keyword>
<dbReference type="Gene3D" id="2.170.130.10">
    <property type="entry name" value="TonB-dependent receptor, plug domain"/>
    <property type="match status" value="1"/>
</dbReference>
<evidence type="ECO:0000256" key="1">
    <source>
        <dbReference type="ARBA" id="ARBA00004571"/>
    </source>
</evidence>
<name>A0AA37SNR1_9BACT</name>
<keyword evidence="2 10" id="KW-0813">Transport</keyword>
<dbReference type="PROSITE" id="PS52016">
    <property type="entry name" value="TONB_DEPENDENT_REC_3"/>
    <property type="match status" value="1"/>
</dbReference>
<keyword evidence="6 11" id="KW-0798">TonB box</keyword>
<dbReference type="RefSeq" id="WP_235294509.1">
    <property type="nucleotide sequence ID" value="NZ_BSOH01000015.1"/>
</dbReference>
<dbReference type="PANTHER" id="PTHR30069">
    <property type="entry name" value="TONB-DEPENDENT OUTER MEMBRANE RECEPTOR"/>
    <property type="match status" value="1"/>
</dbReference>
<evidence type="ECO:0000256" key="4">
    <source>
        <dbReference type="ARBA" id="ARBA00022692"/>
    </source>
</evidence>
<evidence type="ECO:0000256" key="10">
    <source>
        <dbReference type="PROSITE-ProRule" id="PRU01360"/>
    </source>
</evidence>
<proteinExistence type="inferred from homology"/>
<dbReference type="GO" id="GO:0015344">
    <property type="term" value="F:siderophore uptake transmembrane transporter activity"/>
    <property type="evidence" value="ECO:0007669"/>
    <property type="project" value="TreeGrafter"/>
</dbReference>
<dbReference type="InterPro" id="IPR012910">
    <property type="entry name" value="Plug_dom"/>
</dbReference>
<dbReference type="PANTHER" id="PTHR30069:SF29">
    <property type="entry name" value="HEMOGLOBIN AND HEMOGLOBIN-HAPTOGLOBIN-BINDING PROTEIN 1-RELATED"/>
    <property type="match status" value="1"/>
</dbReference>
<dbReference type="Proteomes" id="UP001156666">
    <property type="component" value="Unassembled WGS sequence"/>
</dbReference>
<dbReference type="InterPro" id="IPR037066">
    <property type="entry name" value="Plug_dom_sf"/>
</dbReference>
<dbReference type="SUPFAM" id="SSF56935">
    <property type="entry name" value="Porins"/>
    <property type="match status" value="1"/>
</dbReference>
<keyword evidence="16" id="KW-1185">Reference proteome</keyword>
<dbReference type="EMBL" id="BSOH01000015">
    <property type="protein sequence ID" value="GLR18061.1"/>
    <property type="molecule type" value="Genomic_DNA"/>
</dbReference>
<evidence type="ECO:0000256" key="9">
    <source>
        <dbReference type="ARBA" id="ARBA00023237"/>
    </source>
</evidence>
<evidence type="ECO:0000256" key="12">
    <source>
        <dbReference type="SAM" id="SignalP"/>
    </source>
</evidence>
<evidence type="ECO:0000256" key="6">
    <source>
        <dbReference type="ARBA" id="ARBA00023077"/>
    </source>
</evidence>
<reference evidence="15" key="1">
    <citation type="journal article" date="2014" name="Int. J. Syst. Evol. Microbiol.">
        <title>Complete genome sequence of Corynebacterium casei LMG S-19264T (=DSM 44701T), isolated from a smear-ripened cheese.</title>
        <authorList>
            <consortium name="US DOE Joint Genome Institute (JGI-PGF)"/>
            <person name="Walter F."/>
            <person name="Albersmeier A."/>
            <person name="Kalinowski J."/>
            <person name="Ruckert C."/>
        </authorList>
    </citation>
    <scope>NUCLEOTIDE SEQUENCE</scope>
    <source>
        <strain evidence="15">NBRC 108769</strain>
    </source>
</reference>
<reference evidence="15" key="2">
    <citation type="submission" date="2023-01" db="EMBL/GenBank/DDBJ databases">
        <title>Draft genome sequence of Portibacter lacus strain NBRC 108769.</title>
        <authorList>
            <person name="Sun Q."/>
            <person name="Mori K."/>
        </authorList>
    </citation>
    <scope>NUCLEOTIDE SEQUENCE</scope>
    <source>
        <strain evidence="15">NBRC 108769</strain>
    </source>
</reference>
<sequence>MNKWIACGFLMLLFCNAANGQEKVIDTIYISASPLRSQNFGGLQQTIKNTSNVSEAIDQASSVFIKNYGPGSIATSSIRGGSANHTLVLWNDLPIQNPFLGLLDLSLLNTWAADDIILQKGGNSAMWGSGAIGGVINLHHKPQEDGRTVFENLLRVGSFDMLHEQAKLSYNYRSIQSNTSISFLKAKNDYPYTIAGNQQKNQVNSAQKQYNFNQDIFWTINKKNKLSLFYWYANAYRETPPTTVQNTSEAYQEDLSHRLSIQWNHKQKNQNLKVKTAFFSEDLDYTDQPTNTASYTHFETLILDGNYELKLNKFQQFSIGMSQFYTTVSSPSNYKNEAVESKTAAFVRYQYKWFQLSGRQEIVDAKVTPFMPAFAFEIPITNYLKTKGKISRNYRLPTLNDRFWAPGGNPDLLAESGWSQEATLTYKNEKIRGQITGFNRIIDHWIQWALIEGGSYFQPYNLNKVWSRGVETELRLRYQIRNVKIKSTIGYDYIKSTNTIAVKFPKINAGDQLFYTPTHSGFASIQLDYRKLNWSYHHKFIGQTSGINENLDAYAIAEMQLGINLKRVGIYGRINNIWNEQYRIIERRPMPGRHFELGIKTKIIK</sequence>
<evidence type="ECO:0000313" key="16">
    <source>
        <dbReference type="Proteomes" id="UP001156666"/>
    </source>
</evidence>
<dbReference type="Gene3D" id="2.40.170.20">
    <property type="entry name" value="TonB-dependent receptor, beta-barrel domain"/>
    <property type="match status" value="1"/>
</dbReference>
<accession>A0AA37SNR1</accession>
<dbReference type="GO" id="GO:0009279">
    <property type="term" value="C:cell outer membrane"/>
    <property type="evidence" value="ECO:0007669"/>
    <property type="project" value="UniProtKB-SubCell"/>
</dbReference>
<keyword evidence="8 15" id="KW-0675">Receptor</keyword>
<evidence type="ECO:0000256" key="8">
    <source>
        <dbReference type="ARBA" id="ARBA00023170"/>
    </source>
</evidence>
<evidence type="ECO:0000259" key="13">
    <source>
        <dbReference type="Pfam" id="PF00593"/>
    </source>
</evidence>
<protein>
    <submittedName>
        <fullName evidence="15">TonB-dependent receptor</fullName>
    </submittedName>
</protein>
<gene>
    <name evidence="15" type="ORF">GCM10007940_26760</name>
</gene>
<evidence type="ECO:0000259" key="14">
    <source>
        <dbReference type="Pfam" id="PF07715"/>
    </source>
</evidence>
<comment type="similarity">
    <text evidence="10 11">Belongs to the TonB-dependent receptor family.</text>
</comment>
<dbReference type="GO" id="GO:0044718">
    <property type="term" value="P:siderophore transmembrane transport"/>
    <property type="evidence" value="ECO:0007669"/>
    <property type="project" value="TreeGrafter"/>
</dbReference>
<evidence type="ECO:0000256" key="7">
    <source>
        <dbReference type="ARBA" id="ARBA00023136"/>
    </source>
</evidence>